<organism evidence="2 3">
    <name type="scientific">Molorchus minor</name>
    <dbReference type="NCBI Taxonomy" id="1323400"/>
    <lineage>
        <taxon>Eukaryota</taxon>
        <taxon>Metazoa</taxon>
        <taxon>Ecdysozoa</taxon>
        <taxon>Arthropoda</taxon>
        <taxon>Hexapoda</taxon>
        <taxon>Insecta</taxon>
        <taxon>Pterygota</taxon>
        <taxon>Neoptera</taxon>
        <taxon>Endopterygota</taxon>
        <taxon>Coleoptera</taxon>
        <taxon>Polyphaga</taxon>
        <taxon>Cucujiformia</taxon>
        <taxon>Chrysomeloidea</taxon>
        <taxon>Cerambycidae</taxon>
        <taxon>Lamiinae</taxon>
        <taxon>Monochamini</taxon>
        <taxon>Molorchus</taxon>
    </lineage>
</organism>
<feature type="region of interest" description="Disordered" evidence="1">
    <location>
        <begin position="169"/>
        <end position="191"/>
    </location>
</feature>
<name>A0ABQ9JKF3_9CUCU</name>
<proteinExistence type="predicted"/>
<sequence length="220" mass="25998">MPNSDDIQASRSDTGHVEPYKLSEIFSVIPEYDGNQIFLQTFLNAVRCANSMAIGNQRILLTLHVKNKLRAIRPNPNFQNQQRPPVIRSNPNFNQPRAHHVNAYNNEYFDDTVHQYSSDQYYYDQNNYDEYYDYSNNPNQYDYTDFDNTAYQQYEQLNYDDTAHQFETFNENNYPNSDFPDTSNQNHPPNQQTTEILTLQNQVQTLSLNEEQKSKEQCFL</sequence>
<accession>A0ABQ9JKF3</accession>
<protein>
    <recommendedName>
        <fullName evidence="4">GATA zinc finger domain-containing protein 14-like</fullName>
    </recommendedName>
</protein>
<keyword evidence="3" id="KW-1185">Reference proteome</keyword>
<gene>
    <name evidence="2" type="ORF">NQ317_018964</name>
</gene>
<reference evidence="2" key="1">
    <citation type="journal article" date="2023" name="Insect Mol. Biol.">
        <title>Genome sequencing provides insights into the evolution of gene families encoding plant cell wall-degrading enzymes in longhorned beetles.</title>
        <authorList>
            <person name="Shin N.R."/>
            <person name="Okamura Y."/>
            <person name="Kirsch R."/>
            <person name="Pauchet Y."/>
        </authorList>
    </citation>
    <scope>NUCLEOTIDE SEQUENCE</scope>
    <source>
        <strain evidence="2">MMC_N1</strain>
    </source>
</reference>
<evidence type="ECO:0008006" key="4">
    <source>
        <dbReference type="Google" id="ProtNLM"/>
    </source>
</evidence>
<evidence type="ECO:0000313" key="3">
    <source>
        <dbReference type="Proteomes" id="UP001162164"/>
    </source>
</evidence>
<evidence type="ECO:0000313" key="2">
    <source>
        <dbReference type="EMBL" id="KAJ8978098.1"/>
    </source>
</evidence>
<evidence type="ECO:0000256" key="1">
    <source>
        <dbReference type="SAM" id="MobiDB-lite"/>
    </source>
</evidence>
<dbReference type="EMBL" id="JAPWTJ010000473">
    <property type="protein sequence ID" value="KAJ8978098.1"/>
    <property type="molecule type" value="Genomic_DNA"/>
</dbReference>
<dbReference type="Proteomes" id="UP001162164">
    <property type="component" value="Unassembled WGS sequence"/>
</dbReference>
<comment type="caution">
    <text evidence="2">The sequence shown here is derived from an EMBL/GenBank/DDBJ whole genome shotgun (WGS) entry which is preliminary data.</text>
</comment>